<protein>
    <submittedName>
        <fullName evidence="1">Uncharacterized protein</fullName>
    </submittedName>
</protein>
<comment type="caution">
    <text evidence="1">The sequence shown here is derived from an EMBL/GenBank/DDBJ whole genome shotgun (WGS) entry which is preliminary data.</text>
</comment>
<dbReference type="Proteomes" id="UP000828390">
    <property type="component" value="Unassembled WGS sequence"/>
</dbReference>
<reference evidence="1" key="2">
    <citation type="submission" date="2020-11" db="EMBL/GenBank/DDBJ databases">
        <authorList>
            <person name="McCartney M.A."/>
            <person name="Auch B."/>
            <person name="Kono T."/>
            <person name="Mallez S."/>
            <person name="Becker A."/>
            <person name="Gohl D.M."/>
            <person name="Silverstein K.A.T."/>
            <person name="Koren S."/>
            <person name="Bechman K.B."/>
            <person name="Herman A."/>
            <person name="Abrahante J.E."/>
            <person name="Garbe J."/>
        </authorList>
    </citation>
    <scope>NUCLEOTIDE SEQUENCE</scope>
    <source>
        <strain evidence="1">Duluth1</strain>
        <tissue evidence="1">Whole animal</tissue>
    </source>
</reference>
<sequence>MRRISGFDPKDCSLAVAQLAKHMIENYSMSQIRDVSAGAATFFGWVRRLLGNI</sequence>
<dbReference type="EMBL" id="JAIWYP010000016">
    <property type="protein sequence ID" value="KAH3694115.1"/>
    <property type="molecule type" value="Genomic_DNA"/>
</dbReference>
<reference evidence="1" key="1">
    <citation type="journal article" date="2019" name="bioRxiv">
        <title>The Genome of the Zebra Mussel, Dreissena polymorpha: A Resource for Invasive Species Research.</title>
        <authorList>
            <person name="McCartney M.A."/>
            <person name="Auch B."/>
            <person name="Kono T."/>
            <person name="Mallez S."/>
            <person name="Zhang Y."/>
            <person name="Obille A."/>
            <person name="Becker A."/>
            <person name="Abrahante J.E."/>
            <person name="Garbe J."/>
            <person name="Badalamenti J.P."/>
            <person name="Herman A."/>
            <person name="Mangelson H."/>
            <person name="Liachko I."/>
            <person name="Sullivan S."/>
            <person name="Sone E.D."/>
            <person name="Koren S."/>
            <person name="Silverstein K.A.T."/>
            <person name="Beckman K.B."/>
            <person name="Gohl D.M."/>
        </authorList>
    </citation>
    <scope>NUCLEOTIDE SEQUENCE</scope>
    <source>
        <strain evidence="1">Duluth1</strain>
        <tissue evidence="1">Whole animal</tissue>
    </source>
</reference>
<dbReference type="AlphaFoldDB" id="A0A9D3Y650"/>
<keyword evidence="2" id="KW-1185">Reference proteome</keyword>
<evidence type="ECO:0000313" key="1">
    <source>
        <dbReference type="EMBL" id="KAH3694115.1"/>
    </source>
</evidence>
<accession>A0A9D3Y650</accession>
<name>A0A9D3Y650_DREPO</name>
<gene>
    <name evidence="1" type="ORF">DPMN_081554</name>
</gene>
<proteinExistence type="predicted"/>
<organism evidence="1 2">
    <name type="scientific">Dreissena polymorpha</name>
    <name type="common">Zebra mussel</name>
    <name type="synonym">Mytilus polymorpha</name>
    <dbReference type="NCBI Taxonomy" id="45954"/>
    <lineage>
        <taxon>Eukaryota</taxon>
        <taxon>Metazoa</taxon>
        <taxon>Spiralia</taxon>
        <taxon>Lophotrochozoa</taxon>
        <taxon>Mollusca</taxon>
        <taxon>Bivalvia</taxon>
        <taxon>Autobranchia</taxon>
        <taxon>Heteroconchia</taxon>
        <taxon>Euheterodonta</taxon>
        <taxon>Imparidentia</taxon>
        <taxon>Neoheterodontei</taxon>
        <taxon>Myida</taxon>
        <taxon>Dreissenoidea</taxon>
        <taxon>Dreissenidae</taxon>
        <taxon>Dreissena</taxon>
    </lineage>
</organism>
<evidence type="ECO:0000313" key="2">
    <source>
        <dbReference type="Proteomes" id="UP000828390"/>
    </source>
</evidence>